<keyword evidence="2" id="KW-0964">Secreted</keyword>
<comment type="subcellular location">
    <subcellularLocation>
        <location evidence="2">Secreted</location>
    </subcellularLocation>
</comment>
<evidence type="ECO:0000256" key="1">
    <source>
        <dbReference type="ARBA" id="ARBA00009034"/>
    </source>
</evidence>
<dbReference type="EMBL" id="JH818841">
    <property type="protein sequence ID" value="EKC18432.1"/>
    <property type="molecule type" value="Genomic_DNA"/>
</dbReference>
<organism evidence="4">
    <name type="scientific">Magallana gigas</name>
    <name type="common">Pacific oyster</name>
    <name type="synonym">Crassostrea gigas</name>
    <dbReference type="NCBI Taxonomy" id="29159"/>
    <lineage>
        <taxon>Eukaryota</taxon>
        <taxon>Metazoa</taxon>
        <taxon>Spiralia</taxon>
        <taxon>Lophotrochozoa</taxon>
        <taxon>Mollusca</taxon>
        <taxon>Bivalvia</taxon>
        <taxon>Autobranchia</taxon>
        <taxon>Pteriomorphia</taxon>
        <taxon>Ostreida</taxon>
        <taxon>Ostreoidea</taxon>
        <taxon>Ostreidae</taxon>
        <taxon>Magallana</taxon>
    </lineage>
</organism>
<dbReference type="InterPro" id="IPR022353">
    <property type="entry name" value="Insulin_CS"/>
</dbReference>
<feature type="domain" description="Insulin-like" evidence="3">
    <location>
        <begin position="73"/>
        <end position="187"/>
    </location>
</feature>
<dbReference type="PRINTS" id="PR00276">
    <property type="entry name" value="INSULINFAMLY"/>
</dbReference>
<dbReference type="SMART" id="SM00078">
    <property type="entry name" value="IlGF"/>
    <property type="match status" value="1"/>
</dbReference>
<dbReference type="InterPro" id="IPR022352">
    <property type="entry name" value="Ins/IGF/rlx"/>
</dbReference>
<dbReference type="HOGENOM" id="CLU_1435722_0_0_1"/>
<evidence type="ECO:0000313" key="4">
    <source>
        <dbReference type="EMBL" id="EKC18432.1"/>
    </source>
</evidence>
<name>K1P3X0_MAGGI</name>
<evidence type="ECO:0000259" key="3">
    <source>
        <dbReference type="SMART" id="SM00078"/>
    </source>
</evidence>
<dbReference type="Gene3D" id="1.10.100.10">
    <property type="entry name" value="Insulin-like"/>
    <property type="match status" value="1"/>
</dbReference>
<dbReference type="PROSITE" id="PS00262">
    <property type="entry name" value="INSULIN"/>
    <property type="match status" value="1"/>
</dbReference>
<dbReference type="InParanoid" id="K1P3X0"/>
<proteinExistence type="inferred from homology"/>
<dbReference type="Pfam" id="PF00049">
    <property type="entry name" value="Insulin"/>
    <property type="match status" value="1"/>
</dbReference>
<comment type="similarity">
    <text evidence="1 2">Belongs to the insulin family.</text>
</comment>
<dbReference type="InterPro" id="IPR036438">
    <property type="entry name" value="Insulin-like_sf"/>
</dbReference>
<dbReference type="InterPro" id="IPR016179">
    <property type="entry name" value="Insulin-like"/>
</dbReference>
<protein>
    <submittedName>
        <fullName evidence="4">Molluscan insulin-related peptide 5</fullName>
    </submittedName>
</protein>
<reference evidence="4" key="1">
    <citation type="journal article" date="2012" name="Nature">
        <title>The oyster genome reveals stress adaptation and complexity of shell formation.</title>
        <authorList>
            <person name="Zhang G."/>
            <person name="Fang X."/>
            <person name="Guo X."/>
            <person name="Li L."/>
            <person name="Luo R."/>
            <person name="Xu F."/>
            <person name="Yang P."/>
            <person name="Zhang L."/>
            <person name="Wang X."/>
            <person name="Qi H."/>
            <person name="Xiong Z."/>
            <person name="Que H."/>
            <person name="Xie Y."/>
            <person name="Holland P.W."/>
            <person name="Paps J."/>
            <person name="Zhu Y."/>
            <person name="Wu F."/>
            <person name="Chen Y."/>
            <person name="Wang J."/>
            <person name="Peng C."/>
            <person name="Meng J."/>
            <person name="Yang L."/>
            <person name="Liu J."/>
            <person name="Wen B."/>
            <person name="Zhang N."/>
            <person name="Huang Z."/>
            <person name="Zhu Q."/>
            <person name="Feng Y."/>
            <person name="Mount A."/>
            <person name="Hedgecock D."/>
            <person name="Xu Z."/>
            <person name="Liu Y."/>
            <person name="Domazet-Loso T."/>
            <person name="Du Y."/>
            <person name="Sun X."/>
            <person name="Zhang S."/>
            <person name="Liu B."/>
            <person name="Cheng P."/>
            <person name="Jiang X."/>
            <person name="Li J."/>
            <person name="Fan D."/>
            <person name="Wang W."/>
            <person name="Fu W."/>
            <person name="Wang T."/>
            <person name="Wang B."/>
            <person name="Zhang J."/>
            <person name="Peng Z."/>
            <person name="Li Y."/>
            <person name="Li N."/>
            <person name="Wang J."/>
            <person name="Chen M."/>
            <person name="He Y."/>
            <person name="Tan F."/>
            <person name="Song X."/>
            <person name="Zheng Q."/>
            <person name="Huang R."/>
            <person name="Yang H."/>
            <person name="Du X."/>
            <person name="Chen L."/>
            <person name="Yang M."/>
            <person name="Gaffney P.M."/>
            <person name="Wang S."/>
            <person name="Luo L."/>
            <person name="She Z."/>
            <person name="Ming Y."/>
            <person name="Huang W."/>
            <person name="Zhang S."/>
            <person name="Huang B."/>
            <person name="Zhang Y."/>
            <person name="Qu T."/>
            <person name="Ni P."/>
            <person name="Miao G."/>
            <person name="Wang J."/>
            <person name="Wang Q."/>
            <person name="Steinberg C.E."/>
            <person name="Wang H."/>
            <person name="Li N."/>
            <person name="Qian L."/>
            <person name="Zhang G."/>
            <person name="Li Y."/>
            <person name="Yang H."/>
            <person name="Liu X."/>
            <person name="Wang J."/>
            <person name="Yin Y."/>
            <person name="Wang J."/>
        </authorList>
    </citation>
    <scope>NUCLEOTIDE SEQUENCE [LARGE SCALE GENOMIC DNA]</scope>
    <source>
        <strain evidence="4">05x7-T-G4-1.051#20</strain>
    </source>
</reference>
<sequence length="189" mass="21560">MLMPFCIDASKSLNKFCYAYNNAGYKKTLIRRMTSETTWFIISLCLLQMVCPVLSGFEKVCTFETYRRGVHQQGACGDNLADMLRLVCRKYKRSGGTRPDVLKRANFTAGGLSPPQIQARSAPWKSVLKRMMVSKEKALAFIANNLDFHRRKKKGSPYNLDKRYGDINIVCECCYHSCSVAEFEDYCAE</sequence>
<dbReference type="GO" id="GO:0005576">
    <property type="term" value="C:extracellular region"/>
    <property type="evidence" value="ECO:0007669"/>
    <property type="project" value="UniProtKB-SubCell"/>
</dbReference>
<evidence type="ECO:0000256" key="2">
    <source>
        <dbReference type="RuleBase" id="RU000406"/>
    </source>
</evidence>
<accession>K1P3X0</accession>
<dbReference type="AlphaFoldDB" id="K1P3X0"/>
<dbReference type="SUPFAM" id="SSF56994">
    <property type="entry name" value="Insulin-like"/>
    <property type="match status" value="1"/>
</dbReference>
<gene>
    <name evidence="4" type="ORF">CGI_10012541</name>
</gene>
<dbReference type="GO" id="GO:0005179">
    <property type="term" value="F:hormone activity"/>
    <property type="evidence" value="ECO:0007669"/>
    <property type="project" value="InterPro"/>
</dbReference>